<evidence type="ECO:0000313" key="3">
    <source>
        <dbReference type="Proteomes" id="UP001485043"/>
    </source>
</evidence>
<accession>A0AAW1RJN0</accession>
<protein>
    <submittedName>
        <fullName evidence="2">Uncharacterized protein</fullName>
    </submittedName>
</protein>
<feature type="region of interest" description="Disordered" evidence="1">
    <location>
        <begin position="40"/>
        <end position="67"/>
    </location>
</feature>
<gene>
    <name evidence="2" type="ORF">WJX84_006936</name>
</gene>
<sequence length="132" mass="14468">MQPVQRWIKAKAARYLGPRSKPGKQPYQRLWASLSSLKAAPARGKPSGRLSGCHLPTSSAVGATKQRDEPEFFMTAAEIEHGNVLKDLAQTSAGKDLNMELLKQGTRRLQARLMAGVESEALQSSKRLQPSK</sequence>
<dbReference type="AlphaFoldDB" id="A0AAW1RJN0"/>
<evidence type="ECO:0000256" key="1">
    <source>
        <dbReference type="SAM" id="MobiDB-lite"/>
    </source>
</evidence>
<name>A0AAW1RJN0_9CHLO</name>
<comment type="caution">
    <text evidence="2">The sequence shown here is derived from an EMBL/GenBank/DDBJ whole genome shotgun (WGS) entry which is preliminary data.</text>
</comment>
<dbReference type="Proteomes" id="UP001485043">
    <property type="component" value="Unassembled WGS sequence"/>
</dbReference>
<reference evidence="2 3" key="1">
    <citation type="journal article" date="2024" name="Nat. Commun.">
        <title>Phylogenomics reveals the evolutionary origins of lichenization in chlorophyte algae.</title>
        <authorList>
            <person name="Puginier C."/>
            <person name="Libourel C."/>
            <person name="Otte J."/>
            <person name="Skaloud P."/>
            <person name="Haon M."/>
            <person name="Grisel S."/>
            <person name="Petersen M."/>
            <person name="Berrin J.G."/>
            <person name="Delaux P.M."/>
            <person name="Dal Grande F."/>
            <person name="Keller J."/>
        </authorList>
    </citation>
    <scope>NUCLEOTIDE SEQUENCE [LARGE SCALE GENOMIC DNA]</scope>
    <source>
        <strain evidence="2 3">SAG 2523</strain>
    </source>
</reference>
<proteinExistence type="predicted"/>
<dbReference type="EMBL" id="JALJOV010002117">
    <property type="protein sequence ID" value="KAK9834240.1"/>
    <property type="molecule type" value="Genomic_DNA"/>
</dbReference>
<organism evidence="2 3">
    <name type="scientific">Apatococcus fuscideae</name>
    <dbReference type="NCBI Taxonomy" id="2026836"/>
    <lineage>
        <taxon>Eukaryota</taxon>
        <taxon>Viridiplantae</taxon>
        <taxon>Chlorophyta</taxon>
        <taxon>core chlorophytes</taxon>
        <taxon>Trebouxiophyceae</taxon>
        <taxon>Chlorellales</taxon>
        <taxon>Chlorellaceae</taxon>
        <taxon>Apatococcus</taxon>
    </lineage>
</organism>
<evidence type="ECO:0000313" key="2">
    <source>
        <dbReference type="EMBL" id="KAK9834240.1"/>
    </source>
</evidence>
<keyword evidence="3" id="KW-1185">Reference proteome</keyword>